<feature type="chain" id="PRO_5014710879" evidence="2">
    <location>
        <begin position="26"/>
        <end position="1039"/>
    </location>
</feature>
<dbReference type="AlphaFoldDB" id="A0A2N5U7R9"/>
<feature type="region of interest" description="Disordered" evidence="1">
    <location>
        <begin position="254"/>
        <end position="303"/>
    </location>
</feature>
<dbReference type="EMBL" id="PGCI01000212">
    <property type="protein sequence ID" value="PLW33787.1"/>
    <property type="molecule type" value="Genomic_DNA"/>
</dbReference>
<protein>
    <submittedName>
        <fullName evidence="3">Uncharacterized protein</fullName>
    </submittedName>
</protein>
<gene>
    <name evidence="3" type="ORF">PCASD_19921</name>
</gene>
<dbReference type="Pfam" id="PF02992">
    <property type="entry name" value="Transposase_21"/>
    <property type="match status" value="1"/>
</dbReference>
<keyword evidence="2" id="KW-0732">Signal</keyword>
<organism evidence="3 4">
    <name type="scientific">Puccinia coronata f. sp. avenae</name>
    <dbReference type="NCBI Taxonomy" id="200324"/>
    <lineage>
        <taxon>Eukaryota</taxon>
        <taxon>Fungi</taxon>
        <taxon>Dikarya</taxon>
        <taxon>Basidiomycota</taxon>
        <taxon>Pucciniomycotina</taxon>
        <taxon>Pucciniomycetes</taxon>
        <taxon>Pucciniales</taxon>
        <taxon>Pucciniaceae</taxon>
        <taxon>Puccinia</taxon>
    </lineage>
</organism>
<feature type="compositionally biased region" description="Polar residues" evidence="1">
    <location>
        <begin position="81"/>
        <end position="111"/>
    </location>
</feature>
<feature type="region of interest" description="Disordered" evidence="1">
    <location>
        <begin position="456"/>
        <end position="490"/>
    </location>
</feature>
<dbReference type="PANTHER" id="PTHR46579:SF2">
    <property type="entry name" value="C2H2-TYPE DOMAIN-CONTAINING PROTEIN"/>
    <property type="match status" value="1"/>
</dbReference>
<feature type="compositionally biased region" description="Acidic residues" evidence="1">
    <location>
        <begin position="272"/>
        <end position="284"/>
    </location>
</feature>
<dbReference type="Proteomes" id="UP000235392">
    <property type="component" value="Unassembled WGS sequence"/>
</dbReference>
<evidence type="ECO:0000313" key="4">
    <source>
        <dbReference type="Proteomes" id="UP000235392"/>
    </source>
</evidence>
<name>A0A2N5U7R9_9BASI</name>
<evidence type="ECO:0000256" key="1">
    <source>
        <dbReference type="SAM" id="MobiDB-lite"/>
    </source>
</evidence>
<accession>A0A2N5U7R9</accession>
<comment type="caution">
    <text evidence="3">The sequence shown here is derived from an EMBL/GenBank/DDBJ whole genome shotgun (WGS) entry which is preliminary data.</text>
</comment>
<sequence>MRNPRLGTFPLLNLLLLSRLLVTQVEVLKEFGYKWARADAKADFVKHYNNLAKQQKKLWANYLQSSAQNPPASAVPDHAEPSTNRCTEAQGPQESSPPAQSPVSRQPTRSQAAKGKQRAGSLTTEATTSRSQSVEVLEPVNPGGQALDLVNKSAFDSVSERGDRLIGSVGAGSQRPWATSVNKAMNQMDLDEPPPPTPAPQDTPIPGVMMEFAQSFLLSMNTIATSVASLTSSLQATPGSALDCSCVVSQVIPRSRDGTQPCGRRTNCDEQTNQDEQTDEDEEMDVSHSPTARNRQPIPRSGPIPAAIRIHCAALIGCGPQDPLPPPATEAQRRRWIHTFEAQSEAAASNTNSDGITTPDNQFLWNLAHRIFMRLVDAGEYTGVTREVCNESMARTMINNHVCNNLIYQEQNCMSAEQVASRNQARYMSNKGQQVHVKTRARHLLEDQRLASWARAENKEGPSAEFDPTEFCSKEPQEEYPPPRPDNQEGERQLLQSLDLLSLEVPQSEPERSHIEYNCSRFFAHASRHPISPTITFITLKTALFYVTKMVSIHTSSCLLKMDRELIKLIATQGLHATSIPQPLSYTNEKTIKAIPTNARTSLTNWLARLFSQEGIEDALEETMVKLLSPYDEKKEMTDIHDSRQWRDLRNCHGHQFTASSNNVTFAMFMDGINPYGNRQSGKHISVTFIIMVFLSLPVVLRYKPENIFLVAIVPGPKEPSLEKTNQVLRPIVEQLTSLWNTGVYLSKTSKHPNSWLVLAALLTFFADLPALCRALGFAGPTATRMCLYCLLKKLEIANIDVHSWPKRTLGDHQHWARKSCDASSIAKQDKILSNHGVRYSIMLKLPYWNILKGHVVDSMHNLLLGLLKWHTQQFWQMSDVDDKEDPKQTSKKELKDLQADAVRPITVTRSDPPVEEMGVNFLDMLFGTATDPSDADFIPSVGTHEWGGNRVPPSEVILALKRKMTPERVEKYRYHIHEYIKSCLLLFPNTELAPNHHMAFHLADCLDGSGPSCAWWLFSMEQLMGHILKSTGNNRLGK</sequence>
<feature type="region of interest" description="Disordered" evidence="1">
    <location>
        <begin position="67"/>
        <end position="140"/>
    </location>
</feature>
<proteinExistence type="predicted"/>
<reference evidence="3 4" key="1">
    <citation type="submission" date="2017-11" db="EMBL/GenBank/DDBJ databases">
        <title>De novo assembly and phasing of dikaryotic genomes from two isolates of Puccinia coronata f. sp. avenae, the causal agent of oat crown rust.</title>
        <authorList>
            <person name="Miller M.E."/>
            <person name="Zhang Y."/>
            <person name="Omidvar V."/>
            <person name="Sperschneider J."/>
            <person name="Schwessinger B."/>
            <person name="Raley C."/>
            <person name="Palmer J.M."/>
            <person name="Garnica D."/>
            <person name="Upadhyaya N."/>
            <person name="Rathjen J."/>
            <person name="Taylor J.M."/>
            <person name="Park R.F."/>
            <person name="Dodds P.N."/>
            <person name="Hirsch C.D."/>
            <person name="Kianian S.F."/>
            <person name="Figueroa M."/>
        </authorList>
    </citation>
    <scope>NUCLEOTIDE SEQUENCE [LARGE SCALE GENOMIC DNA]</scope>
    <source>
        <strain evidence="3">12SD80</strain>
    </source>
</reference>
<dbReference type="PANTHER" id="PTHR46579">
    <property type="entry name" value="F5/8 TYPE C DOMAIN-CONTAINING PROTEIN-RELATED"/>
    <property type="match status" value="1"/>
</dbReference>
<feature type="signal peptide" evidence="2">
    <location>
        <begin position="1"/>
        <end position="25"/>
    </location>
</feature>
<evidence type="ECO:0000313" key="3">
    <source>
        <dbReference type="EMBL" id="PLW33787.1"/>
    </source>
</evidence>
<dbReference type="InterPro" id="IPR004242">
    <property type="entry name" value="Transposase_21"/>
</dbReference>
<evidence type="ECO:0000256" key="2">
    <source>
        <dbReference type="SAM" id="SignalP"/>
    </source>
</evidence>
<feature type="compositionally biased region" description="Polar residues" evidence="1">
    <location>
        <begin position="120"/>
        <end position="134"/>
    </location>
</feature>